<comment type="caution">
    <text evidence="10">The sequence shown here is derived from an EMBL/GenBank/DDBJ whole genome shotgun (WGS) entry which is preliminary data.</text>
</comment>
<sequence length="207" mass="23576">MHETVGVLLAGGESRRFGGKKAFAKFKGRFFWEHSYFALKEVSNQQVIISHQDLIDQFKEMASCQVLVDDEKVKGKGPLAGIYTAMKNIEAEWYVVVSCDIPFISKRTLHSLLDMRSSSVTAIIPRVNGKHHPLIGVYHQSIFAKLEKQLLKHEYKMMSFLKKIDVIYASEQELAVDAKVFSNINSQEDYTKLLSNGKISESYNRPE</sequence>
<dbReference type="SUPFAM" id="SSF53448">
    <property type="entry name" value="Nucleotide-diphospho-sugar transferases"/>
    <property type="match status" value="1"/>
</dbReference>
<evidence type="ECO:0000313" key="11">
    <source>
        <dbReference type="Proteomes" id="UP001165287"/>
    </source>
</evidence>
<evidence type="ECO:0000256" key="1">
    <source>
        <dbReference type="ARBA" id="ARBA00022490"/>
    </source>
</evidence>
<accession>A0ABS7UL54</accession>
<protein>
    <recommendedName>
        <fullName evidence="8">Probable molybdenum cofactor guanylyltransferase</fullName>
        <shortName evidence="8">MoCo guanylyltransferase</shortName>
        <ecNumber evidence="8">2.7.7.77</ecNumber>
    </recommendedName>
    <alternativeName>
        <fullName evidence="8">GTP:molybdopterin guanylyltransferase</fullName>
    </alternativeName>
    <alternativeName>
        <fullName evidence="8">Mo-MPT guanylyltransferase</fullName>
    </alternativeName>
    <alternativeName>
        <fullName evidence="8">Molybdopterin guanylyltransferase</fullName>
    </alternativeName>
    <alternativeName>
        <fullName evidence="8">Molybdopterin-guanine dinucleotide synthase</fullName>
        <shortName evidence="8">MGD synthase</shortName>
    </alternativeName>
</protein>
<dbReference type="GO" id="GO:0016779">
    <property type="term" value="F:nucleotidyltransferase activity"/>
    <property type="evidence" value="ECO:0007669"/>
    <property type="project" value="UniProtKB-KW"/>
</dbReference>
<name>A0ABS7UL54_9BACI</name>
<dbReference type="InterPro" id="IPR025877">
    <property type="entry name" value="MobA-like_NTP_Trfase"/>
</dbReference>
<evidence type="ECO:0000313" key="10">
    <source>
        <dbReference type="EMBL" id="MBZ5748827.1"/>
    </source>
</evidence>
<evidence type="ECO:0000256" key="3">
    <source>
        <dbReference type="ARBA" id="ARBA00022723"/>
    </source>
</evidence>
<dbReference type="Proteomes" id="UP001165287">
    <property type="component" value="Unassembled WGS sequence"/>
</dbReference>
<dbReference type="EMBL" id="JAIQUM010000001">
    <property type="protein sequence ID" value="MBZ5748827.1"/>
    <property type="molecule type" value="Genomic_DNA"/>
</dbReference>
<feature type="binding site" evidence="8">
    <location>
        <position position="100"/>
    </location>
    <ligand>
        <name>GTP</name>
        <dbReference type="ChEBI" id="CHEBI:37565"/>
    </ligand>
</feature>
<dbReference type="InterPro" id="IPR029044">
    <property type="entry name" value="Nucleotide-diphossugar_trans"/>
</dbReference>
<evidence type="ECO:0000256" key="4">
    <source>
        <dbReference type="ARBA" id="ARBA00022741"/>
    </source>
</evidence>
<feature type="binding site" evidence="8">
    <location>
        <begin position="9"/>
        <end position="11"/>
    </location>
    <ligand>
        <name>GTP</name>
        <dbReference type="ChEBI" id="CHEBI:37565"/>
    </ligand>
</feature>
<keyword evidence="6 8" id="KW-0342">GTP-binding</keyword>
<keyword evidence="7 8" id="KW-0501">Molybdenum cofactor biosynthesis</keyword>
<evidence type="ECO:0000256" key="6">
    <source>
        <dbReference type="ARBA" id="ARBA00023134"/>
    </source>
</evidence>
<evidence type="ECO:0000256" key="2">
    <source>
        <dbReference type="ARBA" id="ARBA00022679"/>
    </source>
</evidence>
<dbReference type="EC" id="2.7.7.77" evidence="8"/>
<comment type="catalytic activity">
    <reaction evidence="8">
        <text>Mo-molybdopterin + GTP + H(+) = Mo-molybdopterin guanine dinucleotide + diphosphate</text>
        <dbReference type="Rhea" id="RHEA:34243"/>
        <dbReference type="ChEBI" id="CHEBI:15378"/>
        <dbReference type="ChEBI" id="CHEBI:33019"/>
        <dbReference type="ChEBI" id="CHEBI:37565"/>
        <dbReference type="ChEBI" id="CHEBI:71302"/>
        <dbReference type="ChEBI" id="CHEBI:71310"/>
        <dbReference type="EC" id="2.7.7.77"/>
    </reaction>
</comment>
<dbReference type="RefSeq" id="WP_224136001.1">
    <property type="nucleotide sequence ID" value="NZ_JAIQUM010000001.1"/>
</dbReference>
<comment type="caution">
    <text evidence="8">Lacks conserved residue(s) required for the propagation of feature annotation.</text>
</comment>
<keyword evidence="3 8" id="KW-0479">Metal-binding</keyword>
<keyword evidence="4 8" id="KW-0547">Nucleotide-binding</keyword>
<feature type="binding site" evidence="8">
    <location>
        <position position="100"/>
    </location>
    <ligand>
        <name>Mg(2+)</name>
        <dbReference type="ChEBI" id="CHEBI:18420"/>
    </ligand>
</feature>
<evidence type="ECO:0000256" key="7">
    <source>
        <dbReference type="ARBA" id="ARBA00023150"/>
    </source>
</evidence>
<comment type="domain">
    <text evidence="8">The N-terminal domain determines nucleotide recognition and specific binding, while the C-terminal domain determines the specific binding to the target protein.</text>
</comment>
<keyword evidence="2 8" id="KW-0808">Transferase</keyword>
<feature type="binding site" evidence="8">
    <location>
        <position position="21"/>
    </location>
    <ligand>
        <name>GTP</name>
        <dbReference type="ChEBI" id="CHEBI:37565"/>
    </ligand>
</feature>
<dbReference type="Gene3D" id="3.90.550.10">
    <property type="entry name" value="Spore Coat Polysaccharide Biosynthesis Protein SpsA, Chain A"/>
    <property type="match status" value="1"/>
</dbReference>
<feature type="domain" description="MobA-like NTP transferase" evidence="9">
    <location>
        <begin position="6"/>
        <end position="163"/>
    </location>
</feature>
<dbReference type="CDD" id="cd02503">
    <property type="entry name" value="MobA"/>
    <property type="match status" value="1"/>
</dbReference>
<proteinExistence type="inferred from homology"/>
<keyword evidence="1 8" id="KW-0963">Cytoplasm</keyword>
<dbReference type="InterPro" id="IPR013482">
    <property type="entry name" value="Molybde_CF_guanTrfase"/>
</dbReference>
<feature type="binding site" evidence="8">
    <location>
        <position position="69"/>
    </location>
    <ligand>
        <name>GTP</name>
        <dbReference type="ChEBI" id="CHEBI:37565"/>
    </ligand>
</feature>
<dbReference type="Pfam" id="PF12804">
    <property type="entry name" value="NTP_transf_3"/>
    <property type="match status" value="1"/>
</dbReference>
<dbReference type="PANTHER" id="PTHR19136">
    <property type="entry name" value="MOLYBDENUM COFACTOR GUANYLYLTRANSFERASE"/>
    <property type="match status" value="1"/>
</dbReference>
<keyword evidence="5 8" id="KW-0460">Magnesium</keyword>
<organism evidence="10 11">
    <name type="scientific">Metabacillus rhizolycopersici</name>
    <dbReference type="NCBI Taxonomy" id="2875709"/>
    <lineage>
        <taxon>Bacteria</taxon>
        <taxon>Bacillati</taxon>
        <taxon>Bacillota</taxon>
        <taxon>Bacilli</taxon>
        <taxon>Bacillales</taxon>
        <taxon>Bacillaceae</taxon>
        <taxon>Metabacillus</taxon>
    </lineage>
</organism>
<keyword evidence="11" id="KW-1185">Reference proteome</keyword>
<keyword evidence="10" id="KW-0548">Nucleotidyltransferase</keyword>
<evidence type="ECO:0000256" key="8">
    <source>
        <dbReference type="HAMAP-Rule" id="MF_00316"/>
    </source>
</evidence>
<evidence type="ECO:0000259" key="9">
    <source>
        <dbReference type="Pfam" id="PF12804"/>
    </source>
</evidence>
<dbReference type="HAMAP" id="MF_00316">
    <property type="entry name" value="MobA"/>
    <property type="match status" value="1"/>
</dbReference>
<comment type="function">
    <text evidence="8">Transfers a GMP moiety from GTP to Mo-molybdopterin (Mo-MPT) cofactor (Moco or molybdenum cofactor) to form Mo-molybdopterin guanine dinucleotide (Mo-MGD) cofactor.</text>
</comment>
<evidence type="ECO:0000256" key="5">
    <source>
        <dbReference type="ARBA" id="ARBA00022842"/>
    </source>
</evidence>
<comment type="subcellular location">
    <subcellularLocation>
        <location evidence="8">Cytoplasm</location>
    </subcellularLocation>
</comment>
<comment type="cofactor">
    <cofactor evidence="8">
        <name>Mg(2+)</name>
        <dbReference type="ChEBI" id="CHEBI:18420"/>
    </cofactor>
</comment>
<comment type="similarity">
    <text evidence="8">Belongs to the MobA family.</text>
</comment>
<gene>
    <name evidence="8" type="primary">mobA</name>
    <name evidence="10" type="ORF">K9V48_00820</name>
</gene>
<reference evidence="10" key="1">
    <citation type="submission" date="2024-05" db="EMBL/GenBank/DDBJ databases">
        <title>Metabacillus sp. nov., isolated from the rhizosphere soil of tomato plants.</title>
        <authorList>
            <person name="Ma R."/>
        </authorList>
    </citation>
    <scope>NUCLEOTIDE SEQUENCE</scope>
    <source>
        <strain evidence="10">DBTR6</strain>
    </source>
</reference>
<dbReference type="PANTHER" id="PTHR19136:SF81">
    <property type="entry name" value="MOLYBDENUM COFACTOR GUANYLYLTRANSFERASE"/>
    <property type="match status" value="1"/>
</dbReference>